<dbReference type="GO" id="GO:0008168">
    <property type="term" value="F:methyltransferase activity"/>
    <property type="evidence" value="ECO:0007669"/>
    <property type="project" value="InterPro"/>
</dbReference>
<dbReference type="InterPro" id="IPR048011">
    <property type="entry name" value="NTP-PPase_MazG-like_C"/>
</dbReference>
<dbReference type="PANTHER" id="PTHR30522">
    <property type="entry name" value="NUCLEOSIDE TRIPHOSPHATE PYROPHOSPHOHYDROLASE"/>
    <property type="match status" value="1"/>
</dbReference>
<gene>
    <name evidence="3" type="primary">mazG</name>
    <name evidence="3" type="ORF">M9R61_18800</name>
</gene>
<dbReference type="GO" id="GO:0006203">
    <property type="term" value="P:dGTP catabolic process"/>
    <property type="evidence" value="ECO:0007669"/>
    <property type="project" value="TreeGrafter"/>
</dbReference>
<dbReference type="GO" id="GO:0046047">
    <property type="term" value="P:TTP catabolic process"/>
    <property type="evidence" value="ECO:0007669"/>
    <property type="project" value="TreeGrafter"/>
</dbReference>
<dbReference type="GO" id="GO:0046052">
    <property type="term" value="P:UTP catabolic process"/>
    <property type="evidence" value="ECO:0007669"/>
    <property type="project" value="TreeGrafter"/>
</dbReference>
<dbReference type="InterPro" id="IPR035996">
    <property type="entry name" value="4pyrrol_Methylase_sf"/>
</dbReference>
<dbReference type="EC" id="3.6.1.9" evidence="3"/>
<dbReference type="Gene3D" id="1.10.287.1080">
    <property type="entry name" value="MazG-like"/>
    <property type="match status" value="2"/>
</dbReference>
<dbReference type="GO" id="GO:0046076">
    <property type="term" value="P:dTTP catabolic process"/>
    <property type="evidence" value="ECO:0007669"/>
    <property type="project" value="TreeGrafter"/>
</dbReference>
<dbReference type="PIRSF" id="PIRSF002845">
    <property type="entry name" value="Ttrprl_mtas_MazG"/>
    <property type="match status" value="1"/>
</dbReference>
<dbReference type="FunFam" id="1.10.287.1080:FF:000001">
    <property type="entry name" value="Nucleoside triphosphate pyrophosphohydrolase"/>
    <property type="match status" value="1"/>
</dbReference>
<accession>A0A9X3RCF8</accession>
<dbReference type="InterPro" id="IPR035013">
    <property type="entry name" value="YabN_N"/>
</dbReference>
<dbReference type="PANTHER" id="PTHR30522:SF0">
    <property type="entry name" value="NUCLEOSIDE TRIPHOSPHATE PYROPHOSPHOHYDROLASE"/>
    <property type="match status" value="1"/>
</dbReference>
<dbReference type="Pfam" id="PF03819">
    <property type="entry name" value="MazG"/>
    <property type="match status" value="1"/>
</dbReference>
<dbReference type="GO" id="GO:0047429">
    <property type="term" value="F:nucleoside triphosphate diphosphatase activity"/>
    <property type="evidence" value="ECO:0007669"/>
    <property type="project" value="UniProtKB-EC"/>
</dbReference>
<dbReference type="RefSeq" id="WP_269923335.1">
    <property type="nucleotide sequence ID" value="NZ_JAMKBI010000020.1"/>
</dbReference>
<dbReference type="InterPro" id="IPR048015">
    <property type="entry name" value="NTP-PPase_MazG-like_N"/>
</dbReference>
<evidence type="ECO:0000259" key="1">
    <source>
        <dbReference type="Pfam" id="PF00590"/>
    </source>
</evidence>
<protein>
    <submittedName>
        <fullName evidence="3">Nucleoside triphosphate pyrophosphohydrolase</fullName>
        <ecNumber evidence="3">3.6.1.9</ecNumber>
    </submittedName>
</protein>
<dbReference type="InterPro" id="IPR024180">
    <property type="entry name" value="Tetrapyrrole_Mease/MazG_pred"/>
</dbReference>
<evidence type="ECO:0000313" key="4">
    <source>
        <dbReference type="Proteomes" id="UP001152172"/>
    </source>
</evidence>
<dbReference type="GO" id="GO:0046081">
    <property type="term" value="P:dUTP catabolic process"/>
    <property type="evidence" value="ECO:0007669"/>
    <property type="project" value="TreeGrafter"/>
</dbReference>
<dbReference type="InterPro" id="IPR000878">
    <property type="entry name" value="4pyrrol_Mease"/>
</dbReference>
<dbReference type="SUPFAM" id="SSF53790">
    <property type="entry name" value="Tetrapyrrole methylase"/>
    <property type="match status" value="1"/>
</dbReference>
<dbReference type="InterPro" id="IPR014777">
    <property type="entry name" value="4pyrrole_Mease_sub1"/>
</dbReference>
<keyword evidence="4" id="KW-1185">Reference proteome</keyword>
<dbReference type="SUPFAM" id="SSF101386">
    <property type="entry name" value="all-alpha NTP pyrophosphatases"/>
    <property type="match status" value="2"/>
</dbReference>
<sequence length="486" mass="55984">MNEITIIGLGASDLEQLPLGIYKKLKSAQYLYVRTEQHPVLEELRAEGLSFKSFDAIYEKNDQFEDVYQEIVRQLLELAKEHSIIYAVPGHPLVAEQTVQLLIEAEKQEKVKIRIEGGQSFLDPIFGALRIDPIEGFQLLDGTSFKRDEVQMNAHVLIGQVYDAFSASEVKLTLMEKYPDDYEVTIVTAAGSTAESLTKVPLFELDRMMKLDNLTTLYVPPIHEKENRLKEWQTLRQIVAELRGPNGCPWDKEQTHTTLKKYAVEEVYELLQAIDEEDDDHIVEELGDVLLQVFLHAQIGEDNGYFSMEDVLNSIADKMIRRHPHVFGNVKADNTEDVLRNWQQIKSEENRNSGDSLLEGEMRTDSSLLTSFNYQKKVAKIGFDWPDVSGAWEKFEEELDEWKIELAEGTKDTQVDELGDVLFTIVNLARFYSLSPEQAMIQANKKFKSRFQFIEQSVKNGKGDFSYYSLEELDQYWKDAKKLERQ</sequence>
<proteinExistence type="predicted"/>
<dbReference type="AlphaFoldDB" id="A0A9X3RCF8"/>
<keyword evidence="3" id="KW-0378">Hydrolase</keyword>
<dbReference type="CDD" id="cd11723">
    <property type="entry name" value="YabN_N_like"/>
    <property type="match status" value="1"/>
</dbReference>
<dbReference type="Pfam" id="PF00590">
    <property type="entry name" value="TP_methylase"/>
    <property type="match status" value="1"/>
</dbReference>
<dbReference type="InterPro" id="IPR011551">
    <property type="entry name" value="NTP_PyrPHydrolase_MazG"/>
</dbReference>
<dbReference type="NCBIfam" id="TIGR00444">
    <property type="entry name" value="mazG"/>
    <property type="match status" value="1"/>
</dbReference>
<dbReference type="InterPro" id="IPR004518">
    <property type="entry name" value="MazG-like_dom"/>
</dbReference>
<feature type="domain" description="Tetrapyrrole methylase" evidence="1">
    <location>
        <begin position="4"/>
        <end position="205"/>
    </location>
</feature>
<dbReference type="CDD" id="cd11528">
    <property type="entry name" value="NTP-PPase_MazG_Nterm"/>
    <property type="match status" value="1"/>
</dbReference>
<reference evidence="3" key="1">
    <citation type="submission" date="2022-05" db="EMBL/GenBank/DDBJ databases">
        <authorList>
            <person name="Colautti A."/>
            <person name="Iacumin L."/>
        </authorList>
    </citation>
    <scope>NUCLEOTIDE SEQUENCE</scope>
    <source>
        <strain evidence="3">DSM 30747</strain>
    </source>
</reference>
<dbReference type="Gene3D" id="3.40.1010.10">
    <property type="entry name" value="Cobalt-precorrin-4 Transmethylase, Domain 1"/>
    <property type="match status" value="1"/>
</dbReference>
<dbReference type="CDD" id="cd11529">
    <property type="entry name" value="NTP-PPase_MazG_Cterm"/>
    <property type="match status" value="1"/>
</dbReference>
<dbReference type="NCBIfam" id="NF007113">
    <property type="entry name" value="PRK09562.1"/>
    <property type="match status" value="1"/>
</dbReference>
<comment type="caution">
    <text evidence="3">The sequence shown here is derived from an EMBL/GenBank/DDBJ whole genome shotgun (WGS) entry which is preliminary data.</text>
</comment>
<dbReference type="GO" id="GO:0006950">
    <property type="term" value="P:response to stress"/>
    <property type="evidence" value="ECO:0007669"/>
    <property type="project" value="UniProtKB-ARBA"/>
</dbReference>
<organism evidence="3 4">
    <name type="scientific">Psychrobacillus psychrodurans</name>
    <dbReference type="NCBI Taxonomy" id="126157"/>
    <lineage>
        <taxon>Bacteria</taxon>
        <taxon>Bacillati</taxon>
        <taxon>Bacillota</taxon>
        <taxon>Bacilli</taxon>
        <taxon>Bacillales</taxon>
        <taxon>Bacillaceae</taxon>
        <taxon>Psychrobacillus</taxon>
    </lineage>
</organism>
<feature type="domain" description="NTP pyrophosphohydrolase MazG-like" evidence="2">
    <location>
        <begin position="254"/>
        <end position="327"/>
    </location>
</feature>
<evidence type="ECO:0000313" key="3">
    <source>
        <dbReference type="EMBL" id="MCZ8535353.1"/>
    </source>
</evidence>
<dbReference type="Proteomes" id="UP001152172">
    <property type="component" value="Unassembled WGS sequence"/>
</dbReference>
<dbReference type="EMBL" id="JAMKBI010000020">
    <property type="protein sequence ID" value="MCZ8535353.1"/>
    <property type="molecule type" value="Genomic_DNA"/>
</dbReference>
<name>A0A9X3RCF8_9BACI</name>
<evidence type="ECO:0000259" key="2">
    <source>
        <dbReference type="Pfam" id="PF03819"/>
    </source>
</evidence>
<dbReference type="FunFam" id="3.40.1010.10:FF:000008">
    <property type="entry name" value="Similar to nucleoside triphosphate pyrophosphohydrolase, MazG"/>
    <property type="match status" value="1"/>
</dbReference>
<dbReference type="GO" id="GO:0046061">
    <property type="term" value="P:dATP catabolic process"/>
    <property type="evidence" value="ECO:0007669"/>
    <property type="project" value="TreeGrafter"/>
</dbReference>